<dbReference type="InterPro" id="IPR002035">
    <property type="entry name" value="VWF_A"/>
</dbReference>
<dbReference type="SMART" id="SM00327">
    <property type="entry name" value="VWA"/>
    <property type="match status" value="1"/>
</dbReference>
<dbReference type="OrthoDB" id="687730at2759"/>
<dbReference type="PANTHER" id="PTHR10579">
    <property type="entry name" value="CALCIUM-ACTIVATED CHLORIDE CHANNEL REGULATOR"/>
    <property type="match status" value="1"/>
</dbReference>
<keyword evidence="4" id="KW-1185">Reference proteome</keyword>
<dbReference type="SUPFAM" id="SSF53300">
    <property type="entry name" value="vWA-like"/>
    <property type="match status" value="1"/>
</dbReference>
<reference evidence="3" key="2">
    <citation type="submission" date="2019-07" db="EMBL/GenBank/DDBJ databases">
        <authorList>
            <person name="Yang Y."/>
            <person name="Bocs S."/>
            <person name="Baudouin L."/>
        </authorList>
    </citation>
    <scope>NUCLEOTIDE SEQUENCE</scope>
    <source>
        <tissue evidence="3">Spear leaf of Hainan Tall coconut</tissue>
    </source>
</reference>
<reference evidence="3" key="1">
    <citation type="journal article" date="2017" name="Gigascience">
        <title>The genome draft of coconut (Cocos nucifera).</title>
        <authorList>
            <person name="Xiao Y."/>
            <person name="Xu P."/>
            <person name="Fan H."/>
            <person name="Baudouin L."/>
            <person name="Xia W."/>
            <person name="Bocs S."/>
            <person name="Xu J."/>
            <person name="Li Q."/>
            <person name="Guo A."/>
            <person name="Zhou L."/>
            <person name="Li J."/>
            <person name="Wu Y."/>
            <person name="Ma Z."/>
            <person name="Armero A."/>
            <person name="Issali A.E."/>
            <person name="Liu N."/>
            <person name="Peng M."/>
            <person name="Yang Y."/>
        </authorList>
    </citation>
    <scope>NUCLEOTIDE SEQUENCE</scope>
    <source>
        <tissue evidence="3">Spear leaf of Hainan Tall coconut</tissue>
    </source>
</reference>
<accession>A0A8K0MXV7</accession>
<evidence type="ECO:0000259" key="2">
    <source>
        <dbReference type="PROSITE" id="PS50234"/>
    </source>
</evidence>
<dbReference type="Pfam" id="PF13519">
    <property type="entry name" value="VWA_2"/>
    <property type="match status" value="1"/>
</dbReference>
<feature type="compositionally biased region" description="Low complexity" evidence="1">
    <location>
        <begin position="218"/>
        <end position="232"/>
    </location>
</feature>
<name>A0A8K0MXV7_COCNU</name>
<proteinExistence type="predicted"/>
<feature type="domain" description="VWFA" evidence="2">
    <location>
        <begin position="77"/>
        <end position="232"/>
    </location>
</feature>
<organism evidence="3 4">
    <name type="scientific">Cocos nucifera</name>
    <name type="common">Coconut palm</name>
    <dbReference type="NCBI Taxonomy" id="13894"/>
    <lineage>
        <taxon>Eukaryota</taxon>
        <taxon>Viridiplantae</taxon>
        <taxon>Streptophyta</taxon>
        <taxon>Embryophyta</taxon>
        <taxon>Tracheophyta</taxon>
        <taxon>Spermatophyta</taxon>
        <taxon>Magnoliopsida</taxon>
        <taxon>Liliopsida</taxon>
        <taxon>Arecaceae</taxon>
        <taxon>Arecoideae</taxon>
        <taxon>Cocoseae</taxon>
        <taxon>Attaleinae</taxon>
        <taxon>Cocos</taxon>
    </lineage>
</organism>
<evidence type="ECO:0000256" key="1">
    <source>
        <dbReference type="SAM" id="MobiDB-lite"/>
    </source>
</evidence>
<dbReference type="Proteomes" id="UP000797356">
    <property type="component" value="Chromosome 2"/>
</dbReference>
<comment type="caution">
    <text evidence="3">The sequence shown here is derived from an EMBL/GenBank/DDBJ whole genome shotgun (WGS) entry which is preliminary data.</text>
</comment>
<gene>
    <name evidence="3" type="ORF">COCNU_02G018500</name>
</gene>
<dbReference type="InterPro" id="IPR036465">
    <property type="entry name" value="vWFA_dom_sf"/>
</dbReference>
<dbReference type="EMBL" id="CM017873">
    <property type="protein sequence ID" value="KAG1331882.1"/>
    <property type="molecule type" value="Genomic_DNA"/>
</dbReference>
<dbReference type="Gene3D" id="3.40.50.410">
    <property type="entry name" value="von Willebrand factor, type A domain"/>
    <property type="match status" value="1"/>
</dbReference>
<dbReference type="PANTHER" id="PTHR10579:SF146">
    <property type="entry name" value="RING-TYPE DOMAIN-CONTAINING PROTEIN"/>
    <property type="match status" value="1"/>
</dbReference>
<protein>
    <submittedName>
        <fullName evidence="3">Putative E3 ubiquitin-protein ligase WAV3</fullName>
    </submittedName>
</protein>
<dbReference type="PROSITE" id="PS50234">
    <property type="entry name" value="VWFA"/>
    <property type="match status" value="1"/>
</dbReference>
<evidence type="ECO:0000313" key="3">
    <source>
        <dbReference type="EMBL" id="KAG1331882.1"/>
    </source>
</evidence>
<sequence length="232" mass="24775">MLPLLPNFPTFEDDEEPLIPSSINRPPPPTAIVAIETFPEFAAIAAASSPSSFAVLIKARAPPLSTLRRHDGRAALDLVAVLDVSHSMAGRKLALLKHAVGFVIQNLSPSDRLAVVAFSNTTNRVLSLRLMSDAGRTEAADAINFLVVSGGTDIAGGLSAGIRILKERLFRNPMASIILLSDGIDTMDCFSLAGRRRSSRRTRDFLQRLPPPPGASGRSTPSVSVRTTTRPS</sequence>
<feature type="region of interest" description="Disordered" evidence="1">
    <location>
        <begin position="201"/>
        <end position="232"/>
    </location>
</feature>
<dbReference type="AlphaFoldDB" id="A0A8K0MXV7"/>
<dbReference type="InterPro" id="IPR051266">
    <property type="entry name" value="CLCR"/>
</dbReference>
<evidence type="ECO:0000313" key="4">
    <source>
        <dbReference type="Proteomes" id="UP000797356"/>
    </source>
</evidence>